<protein>
    <submittedName>
        <fullName evidence="1">Uncharacterized protein</fullName>
    </submittedName>
</protein>
<gene>
    <name evidence="1" type="ORF">VRLFYP33_00405</name>
</gene>
<organism evidence="1">
    <name type="scientific">Veillonella ratti</name>
    <dbReference type="NCBI Taxonomy" id="103892"/>
    <lineage>
        <taxon>Bacteria</taxon>
        <taxon>Bacillati</taxon>
        <taxon>Bacillota</taxon>
        <taxon>Negativicutes</taxon>
        <taxon>Veillonellales</taxon>
        <taxon>Veillonellaceae</taxon>
        <taxon>Veillonella</taxon>
    </lineage>
</organism>
<evidence type="ECO:0000313" key="1">
    <source>
        <dbReference type="EMBL" id="VYT73720.1"/>
    </source>
</evidence>
<name>A0A6N2Z7E8_9FIRM</name>
<accession>A0A6N2Z7E8</accession>
<reference evidence="1" key="1">
    <citation type="submission" date="2019-11" db="EMBL/GenBank/DDBJ databases">
        <authorList>
            <person name="Feng L."/>
        </authorList>
    </citation>
    <scope>NUCLEOTIDE SEQUENCE</scope>
    <source>
        <strain evidence="1">VrattiLFYP33</strain>
    </source>
</reference>
<sequence length="151" mass="17074">MTPQVLAEELAKFLEQAHEAYTPSDPKISGRRMQCIPGYLPERTAQTAIFPYIAVRVNEVHDDADDRNESTATVHIIIGTYCTANDDGWLEIVNLLESTRQAMLKQRTIANKFRLRGALDAVIPSEQPRPVWVAVLTATYSIKDIREELTY</sequence>
<dbReference type="AlphaFoldDB" id="A0A6N2Z7E8"/>
<dbReference type="EMBL" id="CACRUX010000012">
    <property type="protein sequence ID" value="VYT73720.1"/>
    <property type="molecule type" value="Genomic_DNA"/>
</dbReference>
<proteinExistence type="predicted"/>